<dbReference type="PANTHER" id="PTHR42793">
    <property type="entry name" value="COA BINDING DOMAIN CONTAINING PROTEIN"/>
    <property type="match status" value="1"/>
</dbReference>
<dbReference type="CDD" id="cd04301">
    <property type="entry name" value="NAT_SF"/>
    <property type="match status" value="1"/>
</dbReference>
<keyword evidence="4" id="KW-1185">Reference proteome</keyword>
<gene>
    <name evidence="3" type="ORF">AMR76_03120</name>
</gene>
<dbReference type="InterPro" id="IPR036291">
    <property type="entry name" value="NAD(P)-bd_dom_sf"/>
</dbReference>
<dbReference type="InterPro" id="IPR016181">
    <property type="entry name" value="Acyl_CoA_acyltransferase"/>
</dbReference>
<dbReference type="SUPFAM" id="SSF55729">
    <property type="entry name" value="Acyl-CoA N-acyltransferases (Nat)"/>
    <property type="match status" value="1"/>
</dbReference>
<dbReference type="Gene3D" id="3.40.50.720">
    <property type="entry name" value="NAD(P)-binding Rossmann-like Domain"/>
    <property type="match status" value="1"/>
</dbReference>
<dbReference type="SUPFAM" id="SSF52210">
    <property type="entry name" value="Succinyl-CoA synthetase domains"/>
    <property type="match status" value="2"/>
</dbReference>
<dbReference type="RefSeq" id="WP_055465271.1">
    <property type="nucleotide sequence ID" value="NZ_LKHS01000002.1"/>
</dbReference>
<evidence type="ECO:0000313" key="3">
    <source>
        <dbReference type="EMBL" id="KQH87591.1"/>
    </source>
</evidence>
<dbReference type="Pfam" id="PF13380">
    <property type="entry name" value="CoA_binding_2"/>
    <property type="match status" value="1"/>
</dbReference>
<dbReference type="InterPro" id="IPR000182">
    <property type="entry name" value="GNAT_dom"/>
</dbReference>
<dbReference type="Gene3D" id="3.40.50.261">
    <property type="entry name" value="Succinyl-CoA synthetase domains"/>
    <property type="match status" value="2"/>
</dbReference>
<dbReference type="GO" id="GO:0005524">
    <property type="term" value="F:ATP binding"/>
    <property type="evidence" value="ECO:0007669"/>
    <property type="project" value="InterPro"/>
</dbReference>
<dbReference type="SUPFAM" id="SSF51735">
    <property type="entry name" value="NAD(P)-binding Rossmann-fold domains"/>
    <property type="match status" value="1"/>
</dbReference>
<dbReference type="SUPFAM" id="SSF56059">
    <property type="entry name" value="Glutathione synthetase ATP-binding domain-like"/>
    <property type="match status" value="1"/>
</dbReference>
<comment type="caution">
    <text evidence="3">The sequence shown here is derived from an EMBL/GenBank/DDBJ whole genome shotgun (WGS) entry which is preliminary data.</text>
</comment>
<dbReference type="EMBL" id="LKHS01000002">
    <property type="protein sequence ID" value="KQH87591.1"/>
    <property type="molecule type" value="Genomic_DNA"/>
</dbReference>
<evidence type="ECO:0000259" key="2">
    <source>
        <dbReference type="PROSITE" id="PS51186"/>
    </source>
</evidence>
<protein>
    <submittedName>
        <fullName evidence="3">Protein acetyltransferase</fullName>
    </submittedName>
</protein>
<name>A0A0Q2N6W9_VIBFU</name>
<feature type="domain" description="N-acetyltransferase" evidence="2">
    <location>
        <begin position="738"/>
        <end position="893"/>
    </location>
</feature>
<dbReference type="PROSITE" id="PS51186">
    <property type="entry name" value="GNAT"/>
    <property type="match status" value="1"/>
</dbReference>
<dbReference type="SMART" id="SM00881">
    <property type="entry name" value="CoA_binding"/>
    <property type="match status" value="1"/>
</dbReference>
<dbReference type="FunFam" id="3.30.1490.20:FF:000020">
    <property type="entry name" value="Protein lysine acetyltransferase"/>
    <property type="match status" value="1"/>
</dbReference>
<organism evidence="3 4">
    <name type="scientific">Vibrio furnissii</name>
    <dbReference type="NCBI Taxonomy" id="29494"/>
    <lineage>
        <taxon>Bacteria</taxon>
        <taxon>Pseudomonadati</taxon>
        <taxon>Pseudomonadota</taxon>
        <taxon>Gammaproteobacteria</taxon>
        <taxon>Vibrionales</taxon>
        <taxon>Vibrionaceae</taxon>
        <taxon>Vibrio</taxon>
    </lineage>
</organism>
<dbReference type="Pfam" id="PF00583">
    <property type="entry name" value="Acetyltransf_1"/>
    <property type="match status" value="1"/>
</dbReference>
<accession>A0A0Q2N6W9</accession>
<comment type="similarity">
    <text evidence="1">In the N-terminal section; belongs to the acetate CoA ligase alpha subunit family.</text>
</comment>
<dbReference type="Pfam" id="PF13549">
    <property type="entry name" value="ATP-grasp_5"/>
    <property type="match status" value="1"/>
</dbReference>
<reference evidence="3 4" key="1">
    <citation type="submission" date="2015-08" db="EMBL/GenBank/DDBJ databases">
        <title>Antibacterial properties of a collection of Vibrionaceae strains.</title>
        <authorList>
            <person name="Giubergia S."/>
        </authorList>
    </citation>
    <scope>NUCLEOTIDE SEQUENCE [LARGE SCALE GENOMIC DNA]</scope>
    <source>
        <strain evidence="3 4">S0821</strain>
    </source>
</reference>
<sequence length="895" mass="97791">MNNLSQLLKPKSVAVIGASIRPFRAGNIVMKNLLQGGFDGAIMPVTPYYPSVCGVLAYKTIDALPLVPDIAILCTHASRNVTIFRQLADKGVSNVIVLSSDMYTLDAQGREIQEQCTAIAKESGMRVLGPNSLGLILPWINFNGSFSPVTASRGNIAFISQSAAVCTTILDWANDKQIGFSAFVSLGNASDIDFSDLLDCLSTDKHTDAILLYVDTIKDARRFMSAARAASRNRRILVLKGGRTTAGRKAAQMHTGGDDTLDIIYDSAIRRTGMLRVNNTHELFAAVETLTHSVPLRGERLAIITNGGGPAIMAIDTLLERGGKLAELEASVFETLNQCLPQSWSHSNPIDIVGDADHTRYVNALNAVLDSDDIDAILIMHSPSAIAHSEQTAQVIVDAIKAHPRSPRFNILTNWSGELTAKPARQIFNQAGIPTYRTPESAVVAFMHLVEYRRNQKQLMETPTTAEAVHVSEVNSAKQWINEHLEQANLAHLDTHQIGTLLKCFNFNVLPTWIASDASEAVHIAETIGYPVAVKLRSPDIAHKSDVQGVMLNLRNSAEVASAAQAILDRTQISYPSANIHGLLVQGMAKLAGGEELRIKVKHDTTFGPVILLGQGGSEWNESIDAAAALPPLNMTLARYLIVRAIRSGKIRLQKLPVPIDIEGLSEFLVRISQMVVECPQVHELDIHPVLVNGSQFTILDADLTLKRFEGDAQGRLAIRPYPAEMVEYVEAKDGERVTIRPILPEDEPDHAAFIKKVSKEDLYKRFFSDVGEFHHEALANLTQIDYDREMAFVAVSHQGDKEEIIGVSRALINPENTDAEFAILIRSDLKGKGLGKILMGKIIDYCRNKGTAQISGMTMPTNRGMLTLAQRLGFAVDIHFEDGTADMVLPLNGQ</sequence>
<proteinExistence type="inferred from homology"/>
<dbReference type="InterPro" id="IPR016102">
    <property type="entry name" value="Succinyl-CoA_synth-like"/>
</dbReference>
<evidence type="ECO:0000256" key="1">
    <source>
        <dbReference type="ARBA" id="ARBA00060888"/>
    </source>
</evidence>
<dbReference type="FunCoup" id="A0A0Q2N6W9">
    <property type="interactions" value="69"/>
</dbReference>
<dbReference type="Gene3D" id="3.30.470.20">
    <property type="entry name" value="ATP-grasp fold, B domain"/>
    <property type="match status" value="1"/>
</dbReference>
<dbReference type="Gene3D" id="3.30.1490.20">
    <property type="entry name" value="ATP-grasp fold, A domain"/>
    <property type="match status" value="1"/>
</dbReference>
<dbReference type="InterPro" id="IPR032875">
    <property type="entry name" value="Succ_CoA_lig_flav_dom"/>
</dbReference>
<dbReference type="InterPro" id="IPR003781">
    <property type="entry name" value="CoA-bd"/>
</dbReference>
<dbReference type="InParanoid" id="A0A0Q2N6W9"/>
<dbReference type="GO" id="GO:0016747">
    <property type="term" value="F:acyltransferase activity, transferring groups other than amino-acyl groups"/>
    <property type="evidence" value="ECO:0007669"/>
    <property type="project" value="InterPro"/>
</dbReference>
<dbReference type="Gene3D" id="3.40.630.30">
    <property type="match status" value="1"/>
</dbReference>
<dbReference type="PANTHER" id="PTHR42793:SF1">
    <property type="entry name" value="PEPTIDYL-LYSINE N-ACETYLTRANSFERASE PATZ"/>
    <property type="match status" value="1"/>
</dbReference>
<keyword evidence="3" id="KW-0808">Transferase</keyword>
<dbReference type="InterPro" id="IPR013815">
    <property type="entry name" value="ATP_grasp_subdomain_1"/>
</dbReference>
<evidence type="ECO:0000313" key="4">
    <source>
        <dbReference type="Proteomes" id="UP000051221"/>
    </source>
</evidence>
<dbReference type="Proteomes" id="UP000051221">
    <property type="component" value="Unassembled WGS sequence"/>
</dbReference>
<dbReference type="AlphaFoldDB" id="A0A0Q2N6W9"/>
<dbReference type="Pfam" id="PF13607">
    <property type="entry name" value="Succ_CoA_lig"/>
    <property type="match status" value="1"/>
</dbReference>